<dbReference type="InterPro" id="IPR036116">
    <property type="entry name" value="FN3_sf"/>
</dbReference>
<evidence type="ECO:0000259" key="1">
    <source>
        <dbReference type="PROSITE" id="PS50853"/>
    </source>
</evidence>
<gene>
    <name evidence="2" type="ORF">CCR75_004113</name>
</gene>
<feature type="domain" description="Fibronectin type-III" evidence="1">
    <location>
        <begin position="7"/>
        <end position="100"/>
    </location>
</feature>
<sequence>MASSLARPAPAKLKTRSEFSITLEVKTSNAGHWYRYEYKESGSKNVQYVDAAPEASEVLLDDLNPTSSYEVRVYEVYKCADGREQVSVASEIAVVDTEVPSCRPGSSPGCLCYIQ</sequence>
<organism evidence="2 3">
    <name type="scientific">Bremia lactucae</name>
    <name type="common">Lettuce downy mildew</name>
    <dbReference type="NCBI Taxonomy" id="4779"/>
    <lineage>
        <taxon>Eukaryota</taxon>
        <taxon>Sar</taxon>
        <taxon>Stramenopiles</taxon>
        <taxon>Oomycota</taxon>
        <taxon>Peronosporomycetes</taxon>
        <taxon>Peronosporales</taxon>
        <taxon>Peronosporaceae</taxon>
        <taxon>Bremia</taxon>
    </lineage>
</organism>
<dbReference type="SUPFAM" id="SSF49265">
    <property type="entry name" value="Fibronectin type III"/>
    <property type="match status" value="1"/>
</dbReference>
<dbReference type="PROSITE" id="PS50853">
    <property type="entry name" value="FN3"/>
    <property type="match status" value="1"/>
</dbReference>
<protein>
    <recommendedName>
        <fullName evidence="1">Fibronectin type-III domain-containing protein</fullName>
    </recommendedName>
</protein>
<name>A0A976FK53_BRELC</name>
<accession>A0A976FK53</accession>
<dbReference type="GeneID" id="94347874"/>
<dbReference type="RefSeq" id="XP_067817801.1">
    <property type="nucleotide sequence ID" value="XM_067962203.1"/>
</dbReference>
<dbReference type="Gene3D" id="2.60.40.10">
    <property type="entry name" value="Immunoglobulins"/>
    <property type="match status" value="1"/>
</dbReference>
<dbReference type="KEGG" id="blac:94347874"/>
<proteinExistence type="predicted"/>
<dbReference type="AlphaFoldDB" id="A0A976FK53"/>
<dbReference type="InterPro" id="IPR013783">
    <property type="entry name" value="Ig-like_fold"/>
</dbReference>
<comment type="caution">
    <text evidence="2">The sequence shown here is derived from an EMBL/GenBank/DDBJ whole genome shotgun (WGS) entry which is preliminary data.</text>
</comment>
<keyword evidence="3" id="KW-1185">Reference proteome</keyword>
<evidence type="ECO:0000313" key="2">
    <source>
        <dbReference type="EMBL" id="TDH68302.1"/>
    </source>
</evidence>
<dbReference type="InterPro" id="IPR003961">
    <property type="entry name" value="FN3_dom"/>
</dbReference>
<dbReference type="Proteomes" id="UP000294530">
    <property type="component" value="Unassembled WGS sequence"/>
</dbReference>
<dbReference type="OrthoDB" id="152385at2759"/>
<dbReference type="CDD" id="cd00063">
    <property type="entry name" value="FN3"/>
    <property type="match status" value="1"/>
</dbReference>
<dbReference type="EMBL" id="SHOA02000003">
    <property type="protein sequence ID" value="TDH68302.1"/>
    <property type="molecule type" value="Genomic_DNA"/>
</dbReference>
<reference evidence="2 3" key="1">
    <citation type="journal article" date="2021" name="Genome Biol.">
        <title>AFLAP: assembly-free linkage analysis pipeline using k-mers from genome sequencing data.</title>
        <authorList>
            <person name="Fletcher K."/>
            <person name="Zhang L."/>
            <person name="Gil J."/>
            <person name="Han R."/>
            <person name="Cavanaugh K."/>
            <person name="Michelmore R."/>
        </authorList>
    </citation>
    <scope>NUCLEOTIDE SEQUENCE [LARGE SCALE GENOMIC DNA]</scope>
    <source>
        <strain evidence="2 3">SF5</strain>
    </source>
</reference>
<evidence type="ECO:0000313" key="3">
    <source>
        <dbReference type="Proteomes" id="UP000294530"/>
    </source>
</evidence>